<feature type="transmembrane region" description="Helical" evidence="1">
    <location>
        <begin position="118"/>
        <end position="136"/>
    </location>
</feature>
<dbReference type="KEGG" id="tuz:TUZN_1864"/>
<feature type="transmembrane region" description="Helical" evidence="1">
    <location>
        <begin position="79"/>
        <end position="106"/>
    </location>
</feature>
<reference key="2">
    <citation type="submission" date="2011-03" db="EMBL/GenBank/DDBJ databases">
        <title>Complete genome sequence of the thermoacidophilic crenarchaeon Thermoproteus uzoniensis 768-20.</title>
        <authorList>
            <person name="Mardanov A.V."/>
            <person name="Gumerov V.M."/>
            <person name="Beletsky A.V."/>
            <person name="Prokofeva M.I."/>
            <person name="Bonch-Osmolovskaya E.A."/>
            <person name="Ravin N.V."/>
            <person name="Skryabin K.G."/>
        </authorList>
    </citation>
    <scope>NUCLEOTIDE SEQUENCE</scope>
    <source>
        <strain>768-20</strain>
    </source>
</reference>
<protein>
    <submittedName>
        <fullName evidence="2">Uncharacterized protein</fullName>
    </submittedName>
</protein>
<proteinExistence type="predicted"/>
<keyword evidence="1" id="KW-0812">Transmembrane</keyword>
<evidence type="ECO:0000256" key="1">
    <source>
        <dbReference type="SAM" id="Phobius"/>
    </source>
</evidence>
<name>F2L412_THEU7</name>
<dbReference type="EMBL" id="CP002590">
    <property type="protein sequence ID" value="AEA13324.1"/>
    <property type="molecule type" value="Genomic_DNA"/>
</dbReference>
<evidence type="ECO:0000313" key="3">
    <source>
        <dbReference type="Proteomes" id="UP000008138"/>
    </source>
</evidence>
<reference evidence="2 3" key="1">
    <citation type="journal article" date="2011" name="J. Bacteriol.">
        <title>Complete genome sequence of the thermoacidophilic crenarchaeon Thermoproteus uzoniensis 768-20.</title>
        <authorList>
            <person name="Mardanov A.V."/>
            <person name="Gumerov V.M."/>
            <person name="Beletsky A.V."/>
            <person name="Prokofeva M.I."/>
            <person name="Bonch-Osmolovskaya E.A."/>
            <person name="Ravin N.V."/>
            <person name="Skryabin K.G."/>
        </authorList>
    </citation>
    <scope>NUCLEOTIDE SEQUENCE [LARGE SCALE GENOMIC DNA]</scope>
    <source>
        <strain evidence="2 3">768-20</strain>
    </source>
</reference>
<accession>F2L412</accession>
<keyword evidence="3" id="KW-1185">Reference proteome</keyword>
<evidence type="ECO:0000313" key="2">
    <source>
        <dbReference type="EMBL" id="AEA13324.1"/>
    </source>
</evidence>
<dbReference type="STRING" id="999630.TUZN_1864"/>
<feature type="transmembrane region" description="Helical" evidence="1">
    <location>
        <begin position="56"/>
        <end position="73"/>
    </location>
</feature>
<dbReference type="AlphaFoldDB" id="F2L412"/>
<dbReference type="Proteomes" id="UP000008138">
    <property type="component" value="Chromosome"/>
</dbReference>
<gene>
    <name evidence="2" type="ordered locus">TUZN_1864</name>
</gene>
<keyword evidence="1" id="KW-0472">Membrane</keyword>
<feature type="transmembrane region" description="Helical" evidence="1">
    <location>
        <begin position="6"/>
        <end position="36"/>
    </location>
</feature>
<organism evidence="2 3">
    <name type="scientific">Thermoproteus uzoniensis (strain 768-20)</name>
    <dbReference type="NCBI Taxonomy" id="999630"/>
    <lineage>
        <taxon>Archaea</taxon>
        <taxon>Thermoproteota</taxon>
        <taxon>Thermoprotei</taxon>
        <taxon>Thermoproteales</taxon>
        <taxon>Thermoproteaceae</taxon>
        <taxon>Thermoproteus</taxon>
    </lineage>
</organism>
<keyword evidence="1" id="KW-1133">Transmembrane helix</keyword>
<sequence>MGVRRLLLISLLLLILFIIFHNIFLIILILFIILFFNRIRIYIKLYRIYSGIEREAVAAALLSLIAIILIRAVSAAKVFALLLGIASVMLAPFYPQIALSLSLFGLAVELPIAGAPRLLALAAAIALGYLAGLKASRGGLVRIYTTATSPAEALKALAGHKVIVKGPDSFYALARGGAAADGELVFFSPSEALLYRCRALRCLPLSVKTGDSARREFEKLLDEYLYLLFPELGSVETPLVVVTNDEIAERIANRLGKTYILSPRGAPSTTANLFDAPADKAARAVAAVMGLYGLASREVFEEVYTYIKSGGARRIDPQIPGAPVLRDLVGGLSSWPDLRYPVVLGDDPKSVLISYLLYLKYGGFIITYSRKIFNILKELEVNNIILITKTIDIIKGESYIVVGPISGRFSNFLDKYIDKINKYEYVGYVAGSPVHGYL</sequence>
<dbReference type="HOGENOM" id="CLU_579556_0_0_2"/>
<dbReference type="eggNOG" id="arCOG05672">
    <property type="taxonomic scope" value="Archaea"/>
</dbReference>